<feature type="non-terminal residue" evidence="2">
    <location>
        <position position="1"/>
    </location>
</feature>
<dbReference type="AlphaFoldDB" id="A0A8S0UDN1"/>
<name>A0A8S0UDN1_OLEEU</name>
<comment type="caution">
    <text evidence="2">The sequence shown here is derived from an EMBL/GenBank/DDBJ whole genome shotgun (WGS) entry which is preliminary data.</text>
</comment>
<protein>
    <submittedName>
        <fullName evidence="2">Uncharacterized protein</fullName>
    </submittedName>
</protein>
<organism evidence="2 3">
    <name type="scientific">Olea europaea subsp. europaea</name>
    <dbReference type="NCBI Taxonomy" id="158383"/>
    <lineage>
        <taxon>Eukaryota</taxon>
        <taxon>Viridiplantae</taxon>
        <taxon>Streptophyta</taxon>
        <taxon>Embryophyta</taxon>
        <taxon>Tracheophyta</taxon>
        <taxon>Spermatophyta</taxon>
        <taxon>Magnoliopsida</taxon>
        <taxon>eudicotyledons</taxon>
        <taxon>Gunneridae</taxon>
        <taxon>Pentapetalae</taxon>
        <taxon>asterids</taxon>
        <taxon>lamiids</taxon>
        <taxon>Lamiales</taxon>
        <taxon>Oleaceae</taxon>
        <taxon>Oleeae</taxon>
        <taxon>Olea</taxon>
    </lineage>
</organism>
<sequence>LIVGHKGPNSWSQIPNTRSQSTTILGHKYYPDHNNITTAVAATTTRKTNKSNKKYRNTASNTEPPSRTSHHQSHHHHTGTHHHHSKNQQTQQKYLNTIQIYFHTHCTHTNRHTSSACGNTVTLIADQCLH</sequence>
<evidence type="ECO:0000256" key="1">
    <source>
        <dbReference type="SAM" id="MobiDB-lite"/>
    </source>
</evidence>
<accession>A0A8S0UDN1</accession>
<proteinExistence type="predicted"/>
<evidence type="ECO:0000313" key="2">
    <source>
        <dbReference type="EMBL" id="CAA3015053.1"/>
    </source>
</evidence>
<keyword evidence="3" id="KW-1185">Reference proteome</keyword>
<feature type="compositionally biased region" description="Basic residues" evidence="1">
    <location>
        <begin position="68"/>
        <end position="86"/>
    </location>
</feature>
<dbReference type="Proteomes" id="UP000594638">
    <property type="component" value="Unassembled WGS sequence"/>
</dbReference>
<evidence type="ECO:0000313" key="3">
    <source>
        <dbReference type="Proteomes" id="UP000594638"/>
    </source>
</evidence>
<dbReference type="EMBL" id="CACTIH010007521">
    <property type="protein sequence ID" value="CAA3015053.1"/>
    <property type="molecule type" value="Genomic_DNA"/>
</dbReference>
<reference evidence="2 3" key="1">
    <citation type="submission" date="2019-12" db="EMBL/GenBank/DDBJ databases">
        <authorList>
            <person name="Alioto T."/>
            <person name="Alioto T."/>
            <person name="Gomez Garrido J."/>
        </authorList>
    </citation>
    <scope>NUCLEOTIDE SEQUENCE [LARGE SCALE GENOMIC DNA]</scope>
</reference>
<feature type="region of interest" description="Disordered" evidence="1">
    <location>
        <begin position="45"/>
        <end position="91"/>
    </location>
</feature>
<dbReference type="Gramene" id="OE9A119051T1">
    <property type="protein sequence ID" value="OE9A119051C1"/>
    <property type="gene ID" value="OE9A119051"/>
</dbReference>
<gene>
    <name evidence="2" type="ORF">OLEA9_A119051</name>
</gene>
<feature type="compositionally biased region" description="Basic residues" evidence="1">
    <location>
        <begin position="47"/>
        <end position="56"/>
    </location>
</feature>